<name>A0ABU4BZ08_RHOGO</name>
<dbReference type="PANTHER" id="PTHR23426">
    <property type="entry name" value="FERREDOXIN/ADRENODOXIN"/>
    <property type="match status" value="1"/>
</dbReference>
<dbReference type="PANTHER" id="PTHR23426:SF65">
    <property type="entry name" value="FERREDOXIN-2, MITOCHONDRIAL"/>
    <property type="match status" value="1"/>
</dbReference>
<evidence type="ECO:0000256" key="5">
    <source>
        <dbReference type="ARBA" id="ARBA00023014"/>
    </source>
</evidence>
<evidence type="ECO:0000256" key="2">
    <source>
        <dbReference type="ARBA" id="ARBA00022714"/>
    </source>
</evidence>
<evidence type="ECO:0000256" key="3">
    <source>
        <dbReference type="ARBA" id="ARBA00022723"/>
    </source>
</evidence>
<evidence type="ECO:0000313" key="9">
    <source>
        <dbReference type="Proteomes" id="UP001185927"/>
    </source>
</evidence>
<dbReference type="EMBL" id="JAWLKB010000010">
    <property type="protein sequence ID" value="MDV6269304.1"/>
    <property type="molecule type" value="Genomic_DNA"/>
</dbReference>
<sequence>MKVTFKYKTGEGPVTLDVEDGLTLMEAARLEGVDGILADCGGGAICGTCHVVVDSVWFDKCGPLDATEDVLLGLSPEREGTSRLACQIEVVDAVDGISVTVPESQI</sequence>
<dbReference type="InterPro" id="IPR001055">
    <property type="entry name" value="Adrenodoxin-like"/>
</dbReference>
<keyword evidence="3" id="KW-0479">Metal-binding</keyword>
<dbReference type="Proteomes" id="UP001185927">
    <property type="component" value="Unassembled WGS sequence"/>
</dbReference>
<comment type="cofactor">
    <cofactor evidence="6">
        <name>[2Fe-2S] cluster</name>
        <dbReference type="ChEBI" id="CHEBI:190135"/>
    </cofactor>
</comment>
<dbReference type="CDD" id="cd00207">
    <property type="entry name" value="fer2"/>
    <property type="match status" value="1"/>
</dbReference>
<feature type="domain" description="2Fe-2S ferredoxin-type" evidence="7">
    <location>
        <begin position="1"/>
        <end position="105"/>
    </location>
</feature>
<proteinExistence type="inferred from homology"/>
<organism evidence="8 9">
    <name type="scientific">Rhodococcus globerulus</name>
    <dbReference type="NCBI Taxonomy" id="33008"/>
    <lineage>
        <taxon>Bacteria</taxon>
        <taxon>Bacillati</taxon>
        <taxon>Actinomycetota</taxon>
        <taxon>Actinomycetes</taxon>
        <taxon>Mycobacteriales</taxon>
        <taxon>Nocardiaceae</taxon>
        <taxon>Rhodococcus</taxon>
    </lineage>
</organism>
<evidence type="ECO:0000259" key="7">
    <source>
        <dbReference type="PROSITE" id="PS51085"/>
    </source>
</evidence>
<dbReference type="Gene3D" id="3.10.20.30">
    <property type="match status" value="1"/>
</dbReference>
<dbReference type="InterPro" id="IPR001041">
    <property type="entry name" value="2Fe-2S_ferredoxin-type"/>
</dbReference>
<keyword evidence="4" id="KW-0408">Iron</keyword>
<accession>A0ABU4BZ08</accession>
<dbReference type="RefSeq" id="WP_317543769.1">
    <property type="nucleotide sequence ID" value="NZ_JAWLKB010000010.1"/>
</dbReference>
<keyword evidence="5" id="KW-0411">Iron-sulfur</keyword>
<dbReference type="InterPro" id="IPR012675">
    <property type="entry name" value="Beta-grasp_dom_sf"/>
</dbReference>
<protein>
    <submittedName>
        <fullName evidence="8">2Fe-2S iron-sulfur cluster-binding protein</fullName>
    </submittedName>
</protein>
<comment type="caution">
    <text evidence="8">The sequence shown here is derived from an EMBL/GenBank/DDBJ whole genome shotgun (WGS) entry which is preliminary data.</text>
</comment>
<evidence type="ECO:0000256" key="4">
    <source>
        <dbReference type="ARBA" id="ARBA00023004"/>
    </source>
</evidence>
<comment type="similarity">
    <text evidence="1">Belongs to the adrenodoxin/putidaredoxin family.</text>
</comment>
<keyword evidence="2" id="KW-0001">2Fe-2S</keyword>
<dbReference type="Pfam" id="PF00111">
    <property type="entry name" value="Fer2"/>
    <property type="match status" value="1"/>
</dbReference>
<evidence type="ECO:0000313" key="8">
    <source>
        <dbReference type="EMBL" id="MDV6269304.1"/>
    </source>
</evidence>
<reference evidence="8 9" key="1">
    <citation type="submission" date="2023-10" db="EMBL/GenBank/DDBJ databases">
        <title>Development of a sustainable strategy for remediation of hydrocarbon-contaminated territories based on the waste exchange concept.</title>
        <authorList>
            <person name="Krivoruchko A."/>
        </authorList>
    </citation>
    <scope>NUCLEOTIDE SEQUENCE [LARGE SCALE GENOMIC DNA]</scope>
    <source>
        <strain evidence="8 9">IEGM 1203</strain>
    </source>
</reference>
<gene>
    <name evidence="8" type="ORF">R3Q16_22060</name>
</gene>
<dbReference type="SUPFAM" id="SSF54292">
    <property type="entry name" value="2Fe-2S ferredoxin-like"/>
    <property type="match status" value="1"/>
</dbReference>
<dbReference type="InterPro" id="IPR036010">
    <property type="entry name" value="2Fe-2S_ferredoxin-like_sf"/>
</dbReference>
<keyword evidence="9" id="KW-1185">Reference proteome</keyword>
<evidence type="ECO:0000256" key="6">
    <source>
        <dbReference type="ARBA" id="ARBA00034078"/>
    </source>
</evidence>
<evidence type="ECO:0000256" key="1">
    <source>
        <dbReference type="ARBA" id="ARBA00010914"/>
    </source>
</evidence>
<dbReference type="PROSITE" id="PS51085">
    <property type="entry name" value="2FE2S_FER_2"/>
    <property type="match status" value="1"/>
</dbReference>